<gene>
    <name evidence="4" type="ORF">HAND1043_LOCUS22268</name>
</gene>
<feature type="coiled-coil region" evidence="1">
    <location>
        <begin position="189"/>
        <end position="238"/>
    </location>
</feature>
<name>A0A7S0Y3X8_HEMAN</name>
<feature type="coiled-coil region" evidence="1">
    <location>
        <begin position="296"/>
        <end position="330"/>
    </location>
</feature>
<feature type="chain" id="PRO_5030581612" description="Hemimethylated DNA-binding domain-containing protein" evidence="2">
    <location>
        <begin position="23"/>
        <end position="664"/>
    </location>
</feature>
<evidence type="ECO:0000256" key="2">
    <source>
        <dbReference type="SAM" id="SignalP"/>
    </source>
</evidence>
<evidence type="ECO:0000313" key="4">
    <source>
        <dbReference type="EMBL" id="CAD8755760.1"/>
    </source>
</evidence>
<evidence type="ECO:0000259" key="3">
    <source>
        <dbReference type="Pfam" id="PF08755"/>
    </source>
</evidence>
<dbReference type="Pfam" id="PF08755">
    <property type="entry name" value="YccV-like"/>
    <property type="match status" value="1"/>
</dbReference>
<reference evidence="4" key="1">
    <citation type="submission" date="2021-01" db="EMBL/GenBank/DDBJ databases">
        <authorList>
            <person name="Corre E."/>
            <person name="Pelletier E."/>
            <person name="Niang G."/>
            <person name="Scheremetjew M."/>
            <person name="Finn R."/>
            <person name="Kale V."/>
            <person name="Holt S."/>
            <person name="Cochrane G."/>
            <person name="Meng A."/>
            <person name="Brown T."/>
            <person name="Cohen L."/>
        </authorList>
    </citation>
    <scope>NUCLEOTIDE SEQUENCE</scope>
    <source>
        <strain evidence="4">CCMP441</strain>
    </source>
</reference>
<sequence>MPRSGFLLVAVVLPSLLFSALAFSTAPLGPRSGRISPLAASFSRASSINAHGTSIGFSTSSRAGRAVQRGVRSVEMMALVDPRGGPGHDDEENMGTMESGWNSDEVGSIQVDPVGEVDAEGPENAKAQHFVVSEVVLLWLWLERRLAAEVRKENFKEAAAIKQEMQAVHAKALAMLEVKIQSAASKMRVENAKKRKDVWERIKMDLEQAVVEEDYQRAEKLRAEKEAEEQRQAQKESMLPFRLLKKVDNFWLEGELNNKIAAMRAREDQRMKDPVARLKHELVEALEEDDYEKAAKVSSELKEEEHKRDVERMERQLKRDRNYVRLEEERLKKDPVLYLEHRLNDQVQAEDFEEAQVTARELGAARAAKAVQDLTNRTALMKDMMARVGEVGRLKERIQDAVEAEDYELADALRAELIEKDEVTRAERDVDAAERAGDEEEAARLREGLGGLYAERLSMAMLKSIGKHPGSPKHRIGEVVVCGDKGYKGVVLGWTERCLAGDGWAERHGVDGLKEGRKQRFYHILPDVREVAITGGGHNAGSYSDTPVPVVGANRTYVLKPNVRKVEPAFLCGVSPSDRNPSAITTYVAEENITRWDYQSGLGSVGILRHMMRAMLPESPISHSRIAFFFFSYSRGRYLHSGTVRSTVFFHAPNAHRALGGGGR</sequence>
<dbReference type="InterPro" id="IPR053189">
    <property type="entry name" value="Clp_protease_adapter_ClpF"/>
</dbReference>
<dbReference type="InterPro" id="IPR036623">
    <property type="entry name" value="Hemimethylated_DNA-bd_sf"/>
</dbReference>
<dbReference type="GO" id="GO:0003677">
    <property type="term" value="F:DNA binding"/>
    <property type="evidence" value="ECO:0007669"/>
    <property type="project" value="InterPro"/>
</dbReference>
<dbReference type="PANTHER" id="PTHR48439:SF1">
    <property type="entry name" value="HEMIMETHYLATED DNA-BINDING DOMAIN-CONTAINING PROTEIN"/>
    <property type="match status" value="1"/>
</dbReference>
<dbReference type="PANTHER" id="PTHR48439">
    <property type="entry name" value="HEMIMETHYLATED DNA-BINDING DOMAIN-CONTAINING PROTEIN"/>
    <property type="match status" value="1"/>
</dbReference>
<dbReference type="InterPro" id="IPR011722">
    <property type="entry name" value="Hemimethylated_DNA-bd_dom"/>
</dbReference>
<organism evidence="4">
    <name type="scientific">Hemiselmis andersenii</name>
    <name type="common">Cryptophyte alga</name>
    <dbReference type="NCBI Taxonomy" id="464988"/>
    <lineage>
        <taxon>Eukaryota</taxon>
        <taxon>Cryptophyceae</taxon>
        <taxon>Cryptomonadales</taxon>
        <taxon>Hemiselmidaceae</taxon>
        <taxon>Hemiselmis</taxon>
    </lineage>
</organism>
<evidence type="ECO:0000256" key="1">
    <source>
        <dbReference type="SAM" id="Coils"/>
    </source>
</evidence>
<dbReference type="SUPFAM" id="SSF141255">
    <property type="entry name" value="YccV-like"/>
    <property type="match status" value="1"/>
</dbReference>
<accession>A0A7S0Y3X8</accession>
<keyword evidence="2" id="KW-0732">Signal</keyword>
<protein>
    <recommendedName>
        <fullName evidence="3">Hemimethylated DNA-binding domain-containing protein</fullName>
    </recommendedName>
</protein>
<proteinExistence type="predicted"/>
<keyword evidence="1" id="KW-0175">Coiled coil</keyword>
<dbReference type="Gene3D" id="2.30.30.390">
    <property type="entry name" value="Hemimethylated DNA-binding domain"/>
    <property type="match status" value="1"/>
</dbReference>
<feature type="domain" description="Hemimethylated DNA-binding" evidence="3">
    <location>
        <begin position="473"/>
        <end position="530"/>
    </location>
</feature>
<feature type="signal peptide" evidence="2">
    <location>
        <begin position="1"/>
        <end position="22"/>
    </location>
</feature>
<dbReference type="AlphaFoldDB" id="A0A7S0Y3X8"/>
<dbReference type="EMBL" id="HBFK01036767">
    <property type="protein sequence ID" value="CAD8755760.1"/>
    <property type="molecule type" value="Transcribed_RNA"/>
</dbReference>